<feature type="chain" id="PRO_5036448220" evidence="1">
    <location>
        <begin position="24"/>
        <end position="366"/>
    </location>
</feature>
<gene>
    <name evidence="2" type="primary">AVEN_107300_1</name>
    <name evidence="2" type="ORF">TNIN_191541</name>
</gene>
<reference evidence="2" key="1">
    <citation type="submission" date="2020-08" db="EMBL/GenBank/DDBJ databases">
        <title>Multicomponent nature underlies the extraordinary mechanical properties of spider dragline silk.</title>
        <authorList>
            <person name="Kono N."/>
            <person name="Nakamura H."/>
            <person name="Mori M."/>
            <person name="Yoshida Y."/>
            <person name="Ohtoshi R."/>
            <person name="Malay A.D."/>
            <person name="Moran D.A.P."/>
            <person name="Tomita M."/>
            <person name="Numata K."/>
            <person name="Arakawa K."/>
        </authorList>
    </citation>
    <scope>NUCLEOTIDE SEQUENCE</scope>
</reference>
<evidence type="ECO:0000313" key="3">
    <source>
        <dbReference type="Proteomes" id="UP000886998"/>
    </source>
</evidence>
<dbReference type="Proteomes" id="UP000886998">
    <property type="component" value="Unassembled WGS sequence"/>
</dbReference>
<sequence length="366" mass="42246">MLQLLKIFLPLLAFLFDICEVHSKPEEFRRNGKYSTCIVCQIPSGGTDRTKLVVPEQEDASSSTALSSPKRVQFHEFKNPKAHKRKVIMVFHHHRPLTNMYGDNYRYGTSLYSDAERSYRSSLSKTHVRSDRGDLGMLTFAGSNVHGGTPAAEKIQGTKVTRPLNTDLYAPLNTREYGKGYYDNLRAASPPPRSRSKAADLYEPFNPYEYHPGYYDHLRATSPERKAKTRPIPYYDLLDADYVTGPAKISSDYSYDNSVKKTSTDYSYDYDSGKKTTTKKTVTTTDYWVPLTTHIYHTPYHTYFYKSTPFSSYTYRTADDLYSYNYVDDYKRYATTTKTTRNIDALDLSVSKSYDKTDYSQYTHKW</sequence>
<dbReference type="AlphaFoldDB" id="A0A8X6YXZ8"/>
<name>A0A8X6YXZ8_9ARAC</name>
<keyword evidence="3" id="KW-1185">Reference proteome</keyword>
<evidence type="ECO:0000256" key="1">
    <source>
        <dbReference type="SAM" id="SignalP"/>
    </source>
</evidence>
<organism evidence="2 3">
    <name type="scientific">Trichonephila inaurata madagascariensis</name>
    <dbReference type="NCBI Taxonomy" id="2747483"/>
    <lineage>
        <taxon>Eukaryota</taxon>
        <taxon>Metazoa</taxon>
        <taxon>Ecdysozoa</taxon>
        <taxon>Arthropoda</taxon>
        <taxon>Chelicerata</taxon>
        <taxon>Arachnida</taxon>
        <taxon>Araneae</taxon>
        <taxon>Araneomorphae</taxon>
        <taxon>Entelegynae</taxon>
        <taxon>Araneoidea</taxon>
        <taxon>Nephilidae</taxon>
        <taxon>Trichonephila</taxon>
        <taxon>Trichonephila inaurata</taxon>
    </lineage>
</organism>
<comment type="caution">
    <text evidence="2">The sequence shown here is derived from an EMBL/GenBank/DDBJ whole genome shotgun (WGS) entry which is preliminary data.</text>
</comment>
<evidence type="ECO:0000313" key="2">
    <source>
        <dbReference type="EMBL" id="GFY79348.1"/>
    </source>
</evidence>
<accession>A0A8X6YXZ8</accession>
<protein>
    <submittedName>
        <fullName evidence="2">Uncharacterized protein</fullName>
    </submittedName>
</protein>
<dbReference type="EMBL" id="BMAV01023535">
    <property type="protein sequence ID" value="GFY79348.1"/>
    <property type="molecule type" value="Genomic_DNA"/>
</dbReference>
<feature type="signal peptide" evidence="1">
    <location>
        <begin position="1"/>
        <end position="23"/>
    </location>
</feature>
<keyword evidence="1" id="KW-0732">Signal</keyword>
<dbReference type="OrthoDB" id="6428656at2759"/>
<proteinExistence type="predicted"/>